<dbReference type="AlphaFoldDB" id="A0A6H1ZDF4"/>
<dbReference type="EMBL" id="MT143991">
    <property type="protein sequence ID" value="QJA45461.1"/>
    <property type="molecule type" value="Genomic_DNA"/>
</dbReference>
<accession>A0A6H1ZDF4</accession>
<evidence type="ECO:0000313" key="1">
    <source>
        <dbReference type="EMBL" id="QJA45461.1"/>
    </source>
</evidence>
<name>A0A6H1ZDF4_9ZZZZ</name>
<proteinExistence type="predicted"/>
<organism evidence="1">
    <name type="scientific">viral metagenome</name>
    <dbReference type="NCBI Taxonomy" id="1070528"/>
    <lineage>
        <taxon>unclassified sequences</taxon>
        <taxon>metagenomes</taxon>
        <taxon>organismal metagenomes</taxon>
    </lineage>
</organism>
<evidence type="ECO:0000313" key="2">
    <source>
        <dbReference type="EMBL" id="QJH94824.1"/>
    </source>
</evidence>
<dbReference type="EMBL" id="MT144607">
    <property type="protein sequence ID" value="QJH94824.1"/>
    <property type="molecule type" value="Genomic_DNA"/>
</dbReference>
<protein>
    <submittedName>
        <fullName evidence="1">Uncharacterized protein</fullName>
    </submittedName>
</protein>
<gene>
    <name evidence="1" type="ORF">TM448A00243_0010</name>
    <name evidence="2" type="ORF">TM448B00304_0003</name>
</gene>
<reference evidence="1" key="1">
    <citation type="submission" date="2020-03" db="EMBL/GenBank/DDBJ databases">
        <title>The deep terrestrial virosphere.</title>
        <authorList>
            <person name="Holmfeldt K."/>
            <person name="Nilsson E."/>
            <person name="Simone D."/>
            <person name="Lopez-Fernandez M."/>
            <person name="Wu X."/>
            <person name="de Brujin I."/>
            <person name="Lundin D."/>
            <person name="Andersson A."/>
            <person name="Bertilsson S."/>
            <person name="Dopson M."/>
        </authorList>
    </citation>
    <scope>NUCLEOTIDE SEQUENCE</scope>
    <source>
        <strain evidence="1">TM448A00243</strain>
        <strain evidence="2">TM448B00304</strain>
    </source>
</reference>
<sequence>MAQQYELTAGNIWGLKQMFAQTSAQNDIDLSRRLSLIVMLDFTAEERERIDFMEIPGPPGMGDQTSFSRDVVLTRRLTKGQRKKILDTCSAAMPRVNSEFFNNWTYPAMLVLGYKLPDPDWEEDEDDA</sequence>